<sequence>MKLIGMMDSPYVRRTAISLALYGISFDSLKLSVFSDYQEFSGFNPSVKAPTLLTDDGVRLVDSSLILQYFETLAGAEKKLLPTAPAALARDTEILGTILIAAEKTVQYVYEHRLRPEEKQYQPWVERVTGQLLQACRVWESQIAGHVPSDNPDQVAVTGTVVWSFIQLMIPQVVMKSEFPVLQAIAEHYEAQPVFLRFPQ</sequence>
<dbReference type="EMBL" id="JPKR02000003">
    <property type="protein sequence ID" value="KGD71970.1"/>
    <property type="molecule type" value="Genomic_DNA"/>
</dbReference>
<dbReference type="InterPro" id="IPR036249">
    <property type="entry name" value="Thioredoxin-like_sf"/>
</dbReference>
<feature type="domain" description="GST N-terminal" evidence="1">
    <location>
        <begin position="1"/>
        <end position="78"/>
    </location>
</feature>
<dbReference type="InterPro" id="IPR004045">
    <property type="entry name" value="Glutathione_S-Trfase_N"/>
</dbReference>
<keyword evidence="3" id="KW-1185">Reference proteome</keyword>
<gene>
    <name evidence="2" type="ORF">HA49_14280</name>
</gene>
<evidence type="ECO:0000313" key="2">
    <source>
        <dbReference type="EMBL" id="KGD71970.1"/>
    </source>
</evidence>
<dbReference type="PANTHER" id="PTHR42673">
    <property type="entry name" value="MALEYLACETOACETATE ISOMERASE"/>
    <property type="match status" value="1"/>
</dbReference>
<proteinExistence type="predicted"/>
<evidence type="ECO:0000313" key="3">
    <source>
        <dbReference type="Proteomes" id="UP000029577"/>
    </source>
</evidence>
<evidence type="ECO:0000259" key="1">
    <source>
        <dbReference type="PROSITE" id="PS50404"/>
    </source>
</evidence>
<dbReference type="GO" id="GO:0016034">
    <property type="term" value="F:maleylacetoacetate isomerase activity"/>
    <property type="evidence" value="ECO:0007669"/>
    <property type="project" value="TreeGrafter"/>
</dbReference>
<dbReference type="eggNOG" id="COG0625">
    <property type="taxonomic scope" value="Bacteria"/>
</dbReference>
<protein>
    <submittedName>
        <fullName evidence="2">S-transferase</fullName>
    </submittedName>
</protein>
<dbReference type="RefSeq" id="WP_038021119.1">
    <property type="nucleotide sequence ID" value="NZ_JPKR02000003.1"/>
</dbReference>
<dbReference type="PANTHER" id="PTHR42673:SF21">
    <property type="entry name" value="GLUTATHIONE S-TRANSFERASE YFCF"/>
    <property type="match status" value="1"/>
</dbReference>
<accession>A0A095VB88</accession>
<reference evidence="2" key="1">
    <citation type="submission" date="2014-12" db="EMBL/GenBank/DDBJ databases">
        <title>The draft genome of the Tatumella morbirosei type strain, LMG23360T isolated from pineapple rot.</title>
        <authorList>
            <person name="Smits T.H."/>
            <person name="Palmer M."/>
            <person name="Venter S.N."/>
            <person name="Duffy B."/>
            <person name="Steenkamp E.T."/>
            <person name="Chan W.Y."/>
            <person name="Coutinho T.A."/>
            <person name="Coetzee M.P."/>
            <person name="De Maayer P."/>
        </authorList>
    </citation>
    <scope>NUCLEOTIDE SEQUENCE [LARGE SCALE GENOMIC DNA]</scope>
    <source>
        <strain evidence="2">LMG 23360</strain>
    </source>
</reference>
<dbReference type="SUPFAM" id="SSF52833">
    <property type="entry name" value="Thioredoxin-like"/>
    <property type="match status" value="1"/>
</dbReference>
<dbReference type="Proteomes" id="UP000029577">
    <property type="component" value="Unassembled WGS sequence"/>
</dbReference>
<dbReference type="Gene3D" id="1.20.1050.10">
    <property type="match status" value="1"/>
</dbReference>
<comment type="caution">
    <text evidence="2">The sequence shown here is derived from an EMBL/GenBank/DDBJ whole genome shotgun (WGS) entry which is preliminary data.</text>
</comment>
<dbReference type="AlphaFoldDB" id="A0A095VB88"/>
<dbReference type="GO" id="GO:0004364">
    <property type="term" value="F:glutathione transferase activity"/>
    <property type="evidence" value="ECO:0007669"/>
    <property type="project" value="TreeGrafter"/>
</dbReference>
<dbReference type="Pfam" id="PF13417">
    <property type="entry name" value="GST_N_3"/>
    <property type="match status" value="1"/>
</dbReference>
<dbReference type="GO" id="GO:0006559">
    <property type="term" value="P:L-phenylalanine catabolic process"/>
    <property type="evidence" value="ECO:0007669"/>
    <property type="project" value="TreeGrafter"/>
</dbReference>
<name>A0A095VB88_9GAMM</name>
<dbReference type="GO" id="GO:0006749">
    <property type="term" value="P:glutathione metabolic process"/>
    <property type="evidence" value="ECO:0007669"/>
    <property type="project" value="TreeGrafter"/>
</dbReference>
<organism evidence="2 3">
    <name type="scientific">Tatumella morbirosei</name>
    <dbReference type="NCBI Taxonomy" id="642227"/>
    <lineage>
        <taxon>Bacteria</taxon>
        <taxon>Pseudomonadati</taxon>
        <taxon>Pseudomonadota</taxon>
        <taxon>Gammaproteobacteria</taxon>
        <taxon>Enterobacterales</taxon>
        <taxon>Erwiniaceae</taxon>
        <taxon>Tatumella</taxon>
    </lineage>
</organism>
<dbReference type="OrthoDB" id="8634103at2"/>
<dbReference type="PROSITE" id="PS50404">
    <property type="entry name" value="GST_NTER"/>
    <property type="match status" value="1"/>
</dbReference>
<dbReference type="STRING" id="642227.HA49_14280"/>
<dbReference type="Gene3D" id="3.40.30.10">
    <property type="entry name" value="Glutaredoxin"/>
    <property type="match status" value="1"/>
</dbReference>